<feature type="compositionally biased region" description="Low complexity" evidence="1">
    <location>
        <begin position="109"/>
        <end position="130"/>
    </location>
</feature>
<dbReference type="AlphaFoldDB" id="A0A804PMN7"/>
<keyword evidence="2" id="KW-0472">Membrane</keyword>
<accession>A0A804PMN7</accession>
<dbReference type="Proteomes" id="UP000007305">
    <property type="component" value="Chromosome 5"/>
</dbReference>
<keyword evidence="2" id="KW-0812">Transmembrane</keyword>
<gene>
    <name evidence="3" type="primary">LOC103627750</name>
</gene>
<evidence type="ECO:0000256" key="2">
    <source>
        <dbReference type="SAM" id="Phobius"/>
    </source>
</evidence>
<keyword evidence="4" id="KW-1185">Reference proteome</keyword>
<reference evidence="3" key="2">
    <citation type="submission" date="2019-07" db="EMBL/GenBank/DDBJ databases">
        <authorList>
            <person name="Seetharam A."/>
            <person name="Woodhouse M."/>
            <person name="Cannon E."/>
        </authorList>
    </citation>
    <scope>NUCLEOTIDE SEQUENCE [LARGE SCALE GENOMIC DNA]</scope>
    <source>
        <strain evidence="3">cv. B73</strain>
    </source>
</reference>
<evidence type="ECO:0000256" key="1">
    <source>
        <dbReference type="SAM" id="MobiDB-lite"/>
    </source>
</evidence>
<dbReference type="Gramene" id="Zm00001eb255050_T002">
    <property type="protein sequence ID" value="Zm00001eb255050_P002"/>
    <property type="gene ID" value="Zm00001eb255050"/>
</dbReference>
<protein>
    <submittedName>
        <fullName evidence="3">Uncharacterized protein</fullName>
    </submittedName>
</protein>
<evidence type="ECO:0000313" key="3">
    <source>
        <dbReference type="EnsemblPlants" id="Zm00001eb255050_P002"/>
    </source>
</evidence>
<name>A0A804PMN7_MAIZE</name>
<evidence type="ECO:0000313" key="4">
    <source>
        <dbReference type="Proteomes" id="UP000007305"/>
    </source>
</evidence>
<keyword evidence="2" id="KW-1133">Transmembrane helix</keyword>
<dbReference type="InParanoid" id="A0A804PMN7"/>
<reference evidence="3" key="3">
    <citation type="submission" date="2021-05" db="UniProtKB">
        <authorList>
            <consortium name="EnsemblPlants"/>
        </authorList>
    </citation>
    <scope>IDENTIFICATION</scope>
    <source>
        <strain evidence="3">cv. B73</strain>
    </source>
</reference>
<dbReference type="EnsemblPlants" id="Zm00001eb255050_T002">
    <property type="protein sequence ID" value="Zm00001eb255050_P002"/>
    <property type="gene ID" value="Zm00001eb255050"/>
</dbReference>
<sequence length="154" mass="16628">MPKPQLKICAWAYPSIHAPRGGSPLPRLSLSLLPGSRLPLLPHRVAAPSLSPHAEARIRRQIPTLRVFLWISFFLAASLLLWAFDPGLGSWEGEVWWAAAGDLAGRIWPAGRSRSRSGSGSSTARTSGPPSTIPPPRSPRSRSSSSLGGRKVRQ</sequence>
<feature type="region of interest" description="Disordered" evidence="1">
    <location>
        <begin position="109"/>
        <end position="154"/>
    </location>
</feature>
<reference evidence="4" key="1">
    <citation type="journal article" date="2009" name="Science">
        <title>The B73 maize genome: complexity, diversity, and dynamics.</title>
        <authorList>
            <person name="Schnable P.S."/>
            <person name="Ware D."/>
            <person name="Fulton R.S."/>
            <person name="Stein J.C."/>
            <person name="Wei F."/>
            <person name="Pasternak S."/>
            <person name="Liang C."/>
            <person name="Zhang J."/>
            <person name="Fulton L."/>
            <person name="Graves T.A."/>
            <person name="Minx P."/>
            <person name="Reily A.D."/>
            <person name="Courtney L."/>
            <person name="Kruchowski S.S."/>
            <person name="Tomlinson C."/>
            <person name="Strong C."/>
            <person name="Delehaunty K."/>
            <person name="Fronick C."/>
            <person name="Courtney B."/>
            <person name="Rock S.M."/>
            <person name="Belter E."/>
            <person name="Du F."/>
            <person name="Kim K."/>
            <person name="Abbott R.M."/>
            <person name="Cotton M."/>
            <person name="Levy A."/>
            <person name="Marchetto P."/>
            <person name="Ochoa K."/>
            <person name="Jackson S.M."/>
            <person name="Gillam B."/>
            <person name="Chen W."/>
            <person name="Yan L."/>
            <person name="Higginbotham J."/>
            <person name="Cardenas M."/>
            <person name="Waligorski J."/>
            <person name="Applebaum E."/>
            <person name="Phelps L."/>
            <person name="Falcone J."/>
            <person name="Kanchi K."/>
            <person name="Thane T."/>
            <person name="Scimone A."/>
            <person name="Thane N."/>
            <person name="Henke J."/>
            <person name="Wang T."/>
            <person name="Ruppert J."/>
            <person name="Shah N."/>
            <person name="Rotter K."/>
            <person name="Hodges J."/>
            <person name="Ingenthron E."/>
            <person name="Cordes M."/>
            <person name="Kohlberg S."/>
            <person name="Sgro J."/>
            <person name="Delgado B."/>
            <person name="Mead K."/>
            <person name="Chinwalla A."/>
            <person name="Leonard S."/>
            <person name="Crouse K."/>
            <person name="Collura K."/>
            <person name="Kudrna D."/>
            <person name="Currie J."/>
            <person name="He R."/>
            <person name="Angelova A."/>
            <person name="Rajasekar S."/>
            <person name="Mueller T."/>
            <person name="Lomeli R."/>
            <person name="Scara G."/>
            <person name="Ko A."/>
            <person name="Delaney K."/>
            <person name="Wissotski M."/>
            <person name="Lopez G."/>
            <person name="Campos D."/>
            <person name="Braidotti M."/>
            <person name="Ashley E."/>
            <person name="Golser W."/>
            <person name="Kim H."/>
            <person name="Lee S."/>
            <person name="Lin J."/>
            <person name="Dujmic Z."/>
            <person name="Kim W."/>
            <person name="Talag J."/>
            <person name="Zuccolo A."/>
            <person name="Fan C."/>
            <person name="Sebastian A."/>
            <person name="Kramer M."/>
            <person name="Spiegel L."/>
            <person name="Nascimento L."/>
            <person name="Zutavern T."/>
            <person name="Miller B."/>
            <person name="Ambroise C."/>
            <person name="Muller S."/>
            <person name="Spooner W."/>
            <person name="Narechania A."/>
            <person name="Ren L."/>
            <person name="Wei S."/>
            <person name="Kumari S."/>
            <person name="Faga B."/>
            <person name="Levy M.J."/>
            <person name="McMahan L."/>
            <person name="Van Buren P."/>
            <person name="Vaughn M.W."/>
            <person name="Ying K."/>
            <person name="Yeh C.-T."/>
            <person name="Emrich S.J."/>
            <person name="Jia Y."/>
            <person name="Kalyanaraman A."/>
            <person name="Hsia A.-P."/>
            <person name="Barbazuk W.B."/>
            <person name="Baucom R.S."/>
            <person name="Brutnell T.P."/>
            <person name="Carpita N.C."/>
            <person name="Chaparro C."/>
            <person name="Chia J.-M."/>
            <person name="Deragon J.-M."/>
            <person name="Estill J.C."/>
            <person name="Fu Y."/>
            <person name="Jeddeloh J.A."/>
            <person name="Han Y."/>
            <person name="Lee H."/>
            <person name="Li P."/>
            <person name="Lisch D.R."/>
            <person name="Liu S."/>
            <person name="Liu Z."/>
            <person name="Nagel D.H."/>
            <person name="McCann M.C."/>
            <person name="SanMiguel P."/>
            <person name="Myers A.M."/>
            <person name="Nettleton D."/>
            <person name="Nguyen J."/>
            <person name="Penning B.W."/>
            <person name="Ponnala L."/>
            <person name="Schneider K.L."/>
            <person name="Schwartz D.C."/>
            <person name="Sharma A."/>
            <person name="Soderlund C."/>
            <person name="Springer N.M."/>
            <person name="Sun Q."/>
            <person name="Wang H."/>
            <person name="Waterman M."/>
            <person name="Westerman R."/>
            <person name="Wolfgruber T.K."/>
            <person name="Yang L."/>
            <person name="Yu Y."/>
            <person name="Zhang L."/>
            <person name="Zhou S."/>
            <person name="Zhu Q."/>
            <person name="Bennetzen J.L."/>
            <person name="Dawe R.K."/>
            <person name="Jiang J."/>
            <person name="Jiang N."/>
            <person name="Presting G.G."/>
            <person name="Wessler S.R."/>
            <person name="Aluru S."/>
            <person name="Martienssen R.A."/>
            <person name="Clifton S.W."/>
            <person name="McCombie W.R."/>
            <person name="Wing R.A."/>
            <person name="Wilson R.K."/>
        </authorList>
    </citation>
    <scope>NUCLEOTIDE SEQUENCE [LARGE SCALE GENOMIC DNA]</scope>
    <source>
        <strain evidence="4">cv. B73</strain>
    </source>
</reference>
<proteinExistence type="predicted"/>
<organism evidence="3 4">
    <name type="scientific">Zea mays</name>
    <name type="common">Maize</name>
    <dbReference type="NCBI Taxonomy" id="4577"/>
    <lineage>
        <taxon>Eukaryota</taxon>
        <taxon>Viridiplantae</taxon>
        <taxon>Streptophyta</taxon>
        <taxon>Embryophyta</taxon>
        <taxon>Tracheophyta</taxon>
        <taxon>Spermatophyta</taxon>
        <taxon>Magnoliopsida</taxon>
        <taxon>Liliopsida</taxon>
        <taxon>Poales</taxon>
        <taxon>Poaceae</taxon>
        <taxon>PACMAD clade</taxon>
        <taxon>Panicoideae</taxon>
        <taxon>Andropogonodae</taxon>
        <taxon>Andropogoneae</taxon>
        <taxon>Tripsacinae</taxon>
        <taxon>Zea</taxon>
    </lineage>
</organism>
<feature type="transmembrane region" description="Helical" evidence="2">
    <location>
        <begin position="67"/>
        <end position="84"/>
    </location>
</feature>